<feature type="transmembrane region" description="Helical" evidence="5">
    <location>
        <begin position="86"/>
        <end position="105"/>
    </location>
</feature>
<evidence type="ECO:0000256" key="1">
    <source>
        <dbReference type="ARBA" id="ARBA00004141"/>
    </source>
</evidence>
<dbReference type="GO" id="GO:0016020">
    <property type="term" value="C:membrane"/>
    <property type="evidence" value="ECO:0007669"/>
    <property type="project" value="UniProtKB-SubCell"/>
</dbReference>
<sequence length="151" mass="16833">MERDFVMNPAATANVQRGSHLRWLGLWTLRIVLGLAFVVFALMKFSGREAMVLEFDAVGLGQWFRYFTATLEMIAGIAIIIPRTSVFGALLALAVDLGAFIAQLTLLHIDWIHTVVIAALLMLTVYLQRAQLGWMRSRIGRANTSQAEGNR</sequence>
<keyword evidence="7" id="KW-1185">Reference proteome</keyword>
<feature type="transmembrane region" description="Helical" evidence="5">
    <location>
        <begin position="111"/>
        <end position="128"/>
    </location>
</feature>
<dbReference type="RefSeq" id="WP_209333685.1">
    <property type="nucleotide sequence ID" value="NZ_JAGIYY010000001.1"/>
</dbReference>
<keyword evidence="3 5" id="KW-1133">Transmembrane helix</keyword>
<accession>A0A8J7UII8</accession>
<dbReference type="InterPro" id="IPR032808">
    <property type="entry name" value="DoxX"/>
</dbReference>
<comment type="caution">
    <text evidence="6">The sequence shown here is derived from an EMBL/GenBank/DDBJ whole genome shotgun (WGS) entry which is preliminary data.</text>
</comment>
<keyword evidence="2 5" id="KW-0812">Transmembrane</keyword>
<evidence type="ECO:0000256" key="3">
    <source>
        <dbReference type="ARBA" id="ARBA00022989"/>
    </source>
</evidence>
<name>A0A8J7UII8_9HYPH</name>
<dbReference type="Proteomes" id="UP000666240">
    <property type="component" value="Unassembled WGS sequence"/>
</dbReference>
<proteinExistence type="predicted"/>
<evidence type="ECO:0000313" key="7">
    <source>
        <dbReference type="Proteomes" id="UP000666240"/>
    </source>
</evidence>
<evidence type="ECO:0000256" key="2">
    <source>
        <dbReference type="ARBA" id="ARBA00022692"/>
    </source>
</evidence>
<keyword evidence="4 5" id="KW-0472">Membrane</keyword>
<gene>
    <name evidence="6" type="ORF">J5Y06_03395</name>
</gene>
<reference evidence="6" key="1">
    <citation type="submission" date="2021-03" db="EMBL/GenBank/DDBJ databases">
        <title>Genome sequencing and assembly of Tianweitania sediminis.</title>
        <authorList>
            <person name="Chhetri G."/>
        </authorList>
    </citation>
    <scope>NUCLEOTIDE SEQUENCE</scope>
    <source>
        <strain evidence="6">Z8</strain>
    </source>
</reference>
<evidence type="ECO:0000256" key="4">
    <source>
        <dbReference type="ARBA" id="ARBA00023136"/>
    </source>
</evidence>
<feature type="transmembrane region" description="Helical" evidence="5">
    <location>
        <begin position="63"/>
        <end position="81"/>
    </location>
</feature>
<organism evidence="6 7">
    <name type="scientific">Tianweitania sediminis</name>
    <dbReference type="NCBI Taxonomy" id="1502156"/>
    <lineage>
        <taxon>Bacteria</taxon>
        <taxon>Pseudomonadati</taxon>
        <taxon>Pseudomonadota</taxon>
        <taxon>Alphaproteobacteria</taxon>
        <taxon>Hyphomicrobiales</taxon>
        <taxon>Phyllobacteriaceae</taxon>
        <taxon>Tianweitania</taxon>
    </lineage>
</organism>
<comment type="subcellular location">
    <subcellularLocation>
        <location evidence="1">Membrane</location>
        <topology evidence="1">Multi-pass membrane protein</topology>
    </subcellularLocation>
</comment>
<dbReference type="Pfam" id="PF13564">
    <property type="entry name" value="DoxX_2"/>
    <property type="match status" value="1"/>
</dbReference>
<evidence type="ECO:0000256" key="5">
    <source>
        <dbReference type="SAM" id="Phobius"/>
    </source>
</evidence>
<evidence type="ECO:0000313" key="6">
    <source>
        <dbReference type="EMBL" id="MBP0437699.1"/>
    </source>
</evidence>
<dbReference type="AlphaFoldDB" id="A0A8J7UII8"/>
<feature type="transmembrane region" description="Helical" evidence="5">
    <location>
        <begin position="21"/>
        <end position="43"/>
    </location>
</feature>
<protein>
    <submittedName>
        <fullName evidence="6">DoxX family protein</fullName>
    </submittedName>
</protein>
<dbReference type="EMBL" id="JAGIYY010000001">
    <property type="protein sequence ID" value="MBP0437699.1"/>
    <property type="molecule type" value="Genomic_DNA"/>
</dbReference>